<dbReference type="SUPFAM" id="SSF49899">
    <property type="entry name" value="Concanavalin A-like lectins/glucanases"/>
    <property type="match status" value="1"/>
</dbReference>
<sequence>MKTMIVKLLIVLASVLTVCHGIELRGTQNPMSYARFPKWNACVNASISFDFKTTRSAVLLMYTDDGGRNDFFQVNLTPEGAVRVLLNIVDGFEGHIHLQLGSFLNDGQWHTVKIQRNRMETELQVDGQTTQKTAFGSDFYFGDIKTNADVYFGGIPPIDLYKLAVPTIRYTAQAFKGSMRNIIYQNCTFIPIRAHYIDYVNASPEPAEACEDDRRNPCSDGCICISTDDGPACRCSELPKAK</sequence>
<evidence type="ECO:0000256" key="1">
    <source>
        <dbReference type="PROSITE-ProRule" id="PRU00122"/>
    </source>
</evidence>
<comment type="caution">
    <text evidence="4">The sequence shown here is derived from an EMBL/GenBank/DDBJ whole genome shotgun (WGS) entry which is preliminary data.</text>
</comment>
<dbReference type="EMBL" id="CAIIXF020000007">
    <property type="protein sequence ID" value="CAH1790211.1"/>
    <property type="molecule type" value="Genomic_DNA"/>
</dbReference>
<feature type="domain" description="Laminin G" evidence="3">
    <location>
        <begin position="23"/>
        <end position="218"/>
    </location>
</feature>
<evidence type="ECO:0000259" key="3">
    <source>
        <dbReference type="PROSITE" id="PS50025"/>
    </source>
</evidence>
<dbReference type="InterPro" id="IPR013320">
    <property type="entry name" value="ConA-like_dom_sf"/>
</dbReference>
<dbReference type="Gene3D" id="2.60.120.200">
    <property type="match status" value="1"/>
</dbReference>
<dbReference type="InterPro" id="IPR050372">
    <property type="entry name" value="Neurexin-related_CASP"/>
</dbReference>
<feature type="signal peptide" evidence="2">
    <location>
        <begin position="1"/>
        <end position="21"/>
    </location>
</feature>
<keyword evidence="5" id="KW-1185">Reference proteome</keyword>
<dbReference type="SMART" id="SM00282">
    <property type="entry name" value="LamG"/>
    <property type="match status" value="1"/>
</dbReference>
<comment type="caution">
    <text evidence="1">Lacks conserved residue(s) required for the propagation of feature annotation.</text>
</comment>
<feature type="chain" id="PRO_5035919981" description="Laminin G domain-containing protein" evidence="2">
    <location>
        <begin position="22"/>
        <end position="242"/>
    </location>
</feature>
<accession>A0A8S4PAN5</accession>
<evidence type="ECO:0000256" key="2">
    <source>
        <dbReference type="SAM" id="SignalP"/>
    </source>
</evidence>
<dbReference type="GO" id="GO:0016020">
    <property type="term" value="C:membrane"/>
    <property type="evidence" value="ECO:0007669"/>
    <property type="project" value="UniProtKB-SubCell"/>
</dbReference>
<dbReference type="PANTHER" id="PTHR15036:SF85">
    <property type="entry name" value="SP2353, ISOFORM A"/>
    <property type="match status" value="1"/>
</dbReference>
<dbReference type="Pfam" id="PF02210">
    <property type="entry name" value="Laminin_G_2"/>
    <property type="match status" value="1"/>
</dbReference>
<proteinExistence type="predicted"/>
<evidence type="ECO:0000313" key="5">
    <source>
        <dbReference type="Proteomes" id="UP000749559"/>
    </source>
</evidence>
<name>A0A8S4PAN5_OWEFU</name>
<dbReference type="InterPro" id="IPR001791">
    <property type="entry name" value="Laminin_G"/>
</dbReference>
<keyword evidence="2" id="KW-0732">Signal</keyword>
<dbReference type="PANTHER" id="PTHR15036">
    <property type="entry name" value="PIKACHURIN-LIKE PROTEIN"/>
    <property type="match status" value="1"/>
</dbReference>
<evidence type="ECO:0000313" key="4">
    <source>
        <dbReference type="EMBL" id="CAH1790211.1"/>
    </source>
</evidence>
<dbReference type="CDD" id="cd00110">
    <property type="entry name" value="LamG"/>
    <property type="match status" value="1"/>
</dbReference>
<dbReference type="Proteomes" id="UP000749559">
    <property type="component" value="Unassembled WGS sequence"/>
</dbReference>
<dbReference type="OrthoDB" id="6275838at2759"/>
<organism evidence="4 5">
    <name type="scientific">Owenia fusiformis</name>
    <name type="common">Polychaete worm</name>
    <dbReference type="NCBI Taxonomy" id="6347"/>
    <lineage>
        <taxon>Eukaryota</taxon>
        <taxon>Metazoa</taxon>
        <taxon>Spiralia</taxon>
        <taxon>Lophotrochozoa</taxon>
        <taxon>Annelida</taxon>
        <taxon>Polychaeta</taxon>
        <taxon>Sedentaria</taxon>
        <taxon>Canalipalpata</taxon>
        <taxon>Sabellida</taxon>
        <taxon>Oweniida</taxon>
        <taxon>Oweniidae</taxon>
        <taxon>Owenia</taxon>
    </lineage>
</organism>
<reference evidence="4" key="1">
    <citation type="submission" date="2022-03" db="EMBL/GenBank/DDBJ databases">
        <authorList>
            <person name="Martin C."/>
        </authorList>
    </citation>
    <scope>NUCLEOTIDE SEQUENCE</scope>
</reference>
<dbReference type="AlphaFoldDB" id="A0A8S4PAN5"/>
<feature type="non-terminal residue" evidence="4">
    <location>
        <position position="242"/>
    </location>
</feature>
<protein>
    <recommendedName>
        <fullName evidence="3">Laminin G domain-containing protein</fullName>
    </recommendedName>
</protein>
<gene>
    <name evidence="4" type="ORF">OFUS_LOCUS15451</name>
</gene>
<dbReference type="PROSITE" id="PS50025">
    <property type="entry name" value="LAM_G_DOMAIN"/>
    <property type="match status" value="1"/>
</dbReference>